<evidence type="ECO:0000313" key="2">
    <source>
        <dbReference type="EMBL" id="CAB4314055.1"/>
    </source>
</evidence>
<accession>A0A6J5XQ78</accession>
<dbReference type="Proteomes" id="UP000507245">
    <property type="component" value="Unassembled WGS sequence"/>
</dbReference>
<protein>
    <submittedName>
        <fullName evidence="2">Uncharacterized protein</fullName>
    </submittedName>
</protein>
<sequence>MCPEPVLEMKKNSLPQTQLMWNLPTMTTTPITIRGTTLPLLEGASSATSTAV</sequence>
<evidence type="ECO:0000313" key="3">
    <source>
        <dbReference type="Proteomes" id="UP000507222"/>
    </source>
</evidence>
<reference evidence="2 3" key="2">
    <citation type="submission" date="2020-05" db="EMBL/GenBank/DDBJ databases">
        <authorList>
            <person name="Campoy J."/>
            <person name="Schneeberger K."/>
            <person name="Spophaly S."/>
        </authorList>
    </citation>
    <scope>NUCLEOTIDE SEQUENCE [LARGE SCALE GENOMIC DNA]</scope>
    <source>
        <strain evidence="2">PruArmRojPasFocal</strain>
    </source>
</reference>
<keyword evidence="4" id="KW-1185">Reference proteome</keyword>
<proteinExistence type="predicted"/>
<organism evidence="2 4">
    <name type="scientific">Prunus armeniaca</name>
    <name type="common">Apricot</name>
    <name type="synonym">Armeniaca vulgaris</name>
    <dbReference type="NCBI Taxonomy" id="36596"/>
    <lineage>
        <taxon>Eukaryota</taxon>
        <taxon>Viridiplantae</taxon>
        <taxon>Streptophyta</taxon>
        <taxon>Embryophyta</taxon>
        <taxon>Tracheophyta</taxon>
        <taxon>Spermatophyta</taxon>
        <taxon>Magnoliopsida</taxon>
        <taxon>eudicotyledons</taxon>
        <taxon>Gunneridae</taxon>
        <taxon>Pentapetalae</taxon>
        <taxon>rosids</taxon>
        <taxon>fabids</taxon>
        <taxon>Rosales</taxon>
        <taxon>Rosaceae</taxon>
        <taxon>Amygdaloideae</taxon>
        <taxon>Amygdaleae</taxon>
        <taxon>Prunus</taxon>
    </lineage>
</organism>
<dbReference type="EMBL" id="CAEKKB010000006">
    <property type="protein sequence ID" value="CAB4314055.1"/>
    <property type="molecule type" value="Genomic_DNA"/>
</dbReference>
<evidence type="ECO:0000313" key="4">
    <source>
        <dbReference type="Proteomes" id="UP000507245"/>
    </source>
</evidence>
<dbReference type="Proteomes" id="UP000507222">
    <property type="component" value="Unassembled WGS sequence"/>
</dbReference>
<reference evidence="4" key="1">
    <citation type="journal article" date="2020" name="Genome Biol.">
        <title>Gamete binning: chromosome-level and haplotype-resolved genome assembly enabled by high-throughput single-cell sequencing of gamete genomes.</title>
        <authorList>
            <person name="Campoy J.A."/>
            <person name="Sun H."/>
            <person name="Goel M."/>
            <person name="Jiao W.-B."/>
            <person name="Folz-Donahue K."/>
            <person name="Wang N."/>
            <person name="Rubio M."/>
            <person name="Liu C."/>
            <person name="Kukat C."/>
            <person name="Ruiz D."/>
            <person name="Huettel B."/>
            <person name="Schneeberger K."/>
        </authorList>
    </citation>
    <scope>NUCLEOTIDE SEQUENCE [LARGE SCALE GENOMIC DNA]</scope>
    <source>
        <strain evidence="4">cv. Rojo Pasion</strain>
    </source>
</reference>
<gene>
    <name evidence="1" type="ORF">CURHAP_LOCUS38380</name>
    <name evidence="2" type="ORF">ORAREDHAP_LOCUS38057</name>
</gene>
<name>A0A6J5XQ78_PRUAR</name>
<dbReference type="AlphaFoldDB" id="A0A6J5XQ78"/>
<dbReference type="EMBL" id="CAEKDK010000006">
    <property type="protein sequence ID" value="CAB4283588.1"/>
    <property type="molecule type" value="Genomic_DNA"/>
</dbReference>
<evidence type="ECO:0000313" key="1">
    <source>
        <dbReference type="EMBL" id="CAB4283588.1"/>
    </source>
</evidence>